<feature type="transmembrane region" description="Helical" evidence="13">
    <location>
        <begin position="6"/>
        <end position="28"/>
    </location>
</feature>
<dbReference type="GO" id="GO:0033038">
    <property type="term" value="F:bitter taste receptor activity"/>
    <property type="evidence" value="ECO:0007669"/>
    <property type="project" value="InterPro"/>
</dbReference>
<dbReference type="GO" id="GO:0016020">
    <property type="term" value="C:membrane"/>
    <property type="evidence" value="ECO:0007669"/>
    <property type="project" value="UniProtKB-SubCell"/>
</dbReference>
<evidence type="ECO:0000256" key="12">
    <source>
        <dbReference type="RuleBase" id="RU004424"/>
    </source>
</evidence>
<evidence type="ECO:0000256" key="1">
    <source>
        <dbReference type="ARBA" id="ARBA00004141"/>
    </source>
</evidence>
<keyword evidence="9 12" id="KW-0675">Receptor</keyword>
<feature type="transmembrane region" description="Helical" evidence="13">
    <location>
        <begin position="170"/>
        <end position="200"/>
    </location>
</feature>
<evidence type="ECO:0000256" key="9">
    <source>
        <dbReference type="ARBA" id="ARBA00023170"/>
    </source>
</evidence>
<evidence type="ECO:0000256" key="8">
    <source>
        <dbReference type="ARBA" id="ARBA00023136"/>
    </source>
</evidence>
<feature type="transmembrane region" description="Helical" evidence="13">
    <location>
        <begin position="252"/>
        <end position="271"/>
    </location>
</feature>
<keyword evidence="6 13" id="KW-1133">Transmembrane helix</keyword>
<reference evidence="14" key="1">
    <citation type="thesis" date="2020" institute="ProQuest LLC" country="789 East Eisenhower Parkway, Ann Arbor, MI, USA">
        <title>Comparative Genomics and Chromosome Evolution.</title>
        <authorList>
            <person name="Mudd A.B."/>
        </authorList>
    </citation>
    <scope>NUCLEOTIDE SEQUENCE</scope>
    <source>
        <strain evidence="14">1538</strain>
        <tissue evidence="14">Blood</tissue>
    </source>
</reference>
<dbReference type="EMBL" id="DYDO01000008">
    <property type="protein sequence ID" value="DBA18877.1"/>
    <property type="molecule type" value="Genomic_DNA"/>
</dbReference>
<gene>
    <name evidence="14" type="ORF">GDO54_014772</name>
</gene>
<dbReference type="Proteomes" id="UP001181693">
    <property type="component" value="Unassembled WGS sequence"/>
</dbReference>
<dbReference type="GO" id="GO:0004930">
    <property type="term" value="F:G protein-coupled receptor activity"/>
    <property type="evidence" value="ECO:0007669"/>
    <property type="project" value="UniProtKB-KW"/>
</dbReference>
<evidence type="ECO:0000256" key="2">
    <source>
        <dbReference type="ARBA" id="ARBA00007376"/>
    </source>
</evidence>
<keyword evidence="5 12" id="KW-0812">Transmembrane</keyword>
<evidence type="ECO:0000256" key="10">
    <source>
        <dbReference type="ARBA" id="ARBA00023224"/>
    </source>
</evidence>
<feature type="transmembrane region" description="Helical" evidence="13">
    <location>
        <begin position="89"/>
        <end position="108"/>
    </location>
</feature>
<keyword evidence="15" id="KW-1185">Reference proteome</keyword>
<proteinExistence type="inferred from homology"/>
<keyword evidence="4 12" id="KW-0716">Sensory transduction</keyword>
<organism evidence="14 15">
    <name type="scientific">Pyxicephalus adspersus</name>
    <name type="common">African bullfrog</name>
    <dbReference type="NCBI Taxonomy" id="30357"/>
    <lineage>
        <taxon>Eukaryota</taxon>
        <taxon>Metazoa</taxon>
        <taxon>Chordata</taxon>
        <taxon>Craniata</taxon>
        <taxon>Vertebrata</taxon>
        <taxon>Euteleostomi</taxon>
        <taxon>Amphibia</taxon>
        <taxon>Batrachia</taxon>
        <taxon>Anura</taxon>
        <taxon>Neobatrachia</taxon>
        <taxon>Ranoidea</taxon>
        <taxon>Pyxicephalidae</taxon>
        <taxon>Pyxicephalinae</taxon>
        <taxon>Pyxicephalus</taxon>
    </lineage>
</organism>
<accession>A0AAV3A6G9</accession>
<evidence type="ECO:0000256" key="6">
    <source>
        <dbReference type="ARBA" id="ARBA00022989"/>
    </source>
</evidence>
<evidence type="ECO:0000313" key="15">
    <source>
        <dbReference type="Proteomes" id="UP001181693"/>
    </source>
</evidence>
<sequence length="291" mass="33155">MSVALIIFFLSEAVLSIYLNLGIVFIYMRSWMKGLKLNPSSLIHLVMAANNFTMRFSRILDDFCLWLPEILCSKYHSIILFILEFHLYFNYWLTAWLCAYYCLIITNLSHQLVVSIKKNFPTYLPSLLVLTGVGSLAIAFLVFLSEPDTLIQHPMKNTQIFRYIIGNNTLLYSVLATSLGSGLPFFGIAFFLLVTVLVLLKHVHNIGHTGSNAQVHITAIQTMVMFFIMSALFLICDLIYDIKQTKDLVTIISWYVVASLPTVEAIIIIHASPKLQKIMPRWFCARGNREG</sequence>
<keyword evidence="7 12" id="KW-0297">G-protein coupled receptor</keyword>
<feature type="transmembrane region" description="Helical" evidence="13">
    <location>
        <begin position="120"/>
        <end position="144"/>
    </location>
</feature>
<keyword evidence="3 12" id="KW-0919">Taste</keyword>
<dbReference type="AlphaFoldDB" id="A0AAV3A6G9"/>
<evidence type="ECO:0000256" key="3">
    <source>
        <dbReference type="ARBA" id="ARBA00022480"/>
    </source>
</evidence>
<protein>
    <recommendedName>
        <fullName evidence="12">Taste receptor type 2</fullName>
    </recommendedName>
</protein>
<dbReference type="InterPro" id="IPR007960">
    <property type="entry name" value="TAS2R"/>
</dbReference>
<name>A0AAV3A6G9_PYXAD</name>
<comment type="subcellular location">
    <subcellularLocation>
        <location evidence="1 12">Membrane</location>
        <topology evidence="1 12">Multi-pass membrane protein</topology>
    </subcellularLocation>
</comment>
<evidence type="ECO:0000256" key="11">
    <source>
        <dbReference type="RuleBase" id="RU004423"/>
    </source>
</evidence>
<dbReference type="PANTHER" id="PTHR11394">
    <property type="entry name" value="TASTE RECEPTOR TYPE 2"/>
    <property type="match status" value="1"/>
</dbReference>
<evidence type="ECO:0000256" key="5">
    <source>
        <dbReference type="ARBA" id="ARBA00022692"/>
    </source>
</evidence>
<keyword evidence="10 12" id="KW-0807">Transducer</keyword>
<evidence type="ECO:0000313" key="14">
    <source>
        <dbReference type="EMBL" id="DBA18877.1"/>
    </source>
</evidence>
<dbReference type="PANTHER" id="PTHR11394:SF47">
    <property type="entry name" value="TASTE RECEPTOR TYPE 2 MEMBER 40"/>
    <property type="match status" value="1"/>
</dbReference>
<evidence type="ECO:0000256" key="13">
    <source>
        <dbReference type="SAM" id="Phobius"/>
    </source>
</evidence>
<evidence type="ECO:0000256" key="4">
    <source>
        <dbReference type="ARBA" id="ARBA00022606"/>
    </source>
</evidence>
<comment type="caution">
    <text evidence="14">The sequence shown here is derived from an EMBL/GenBank/DDBJ whole genome shotgun (WGS) entry which is preliminary data.</text>
</comment>
<dbReference type="Pfam" id="PF05296">
    <property type="entry name" value="TAS2R"/>
    <property type="match status" value="1"/>
</dbReference>
<comment type="similarity">
    <text evidence="2 11">Belongs to the G-protein coupled receptor T2R family.</text>
</comment>
<feature type="transmembrane region" description="Helical" evidence="13">
    <location>
        <begin position="220"/>
        <end position="240"/>
    </location>
</feature>
<evidence type="ECO:0000256" key="7">
    <source>
        <dbReference type="ARBA" id="ARBA00023040"/>
    </source>
</evidence>
<keyword evidence="8 12" id="KW-0472">Membrane</keyword>